<name>C6XQX2_HIRBI</name>
<dbReference type="InterPro" id="IPR029479">
    <property type="entry name" value="Nitroreductase"/>
</dbReference>
<sequence length="228" mass="25672">MEFDELIRSRRSIRGFKNMPVPKDVIIDIMEVARYAPSSMNTQPWNVYAISGDILDKIREGNSSQMLAGVPPKRDFPIKEAYEGDHRQRQIDVAIQLFEAMGIERHDKERRQDWVMRGFRQFDAPVSLALTYDKYLEPAAISQFDLGAFSHAIVLAAWERGIGAVINGQGIMQSEVVHKHAGIPDNQAIMTCIALGYPDYDFPANSVKSTRADVDTFLNFVGFGSDSE</sequence>
<dbReference type="RefSeq" id="WP_015828653.1">
    <property type="nucleotide sequence ID" value="NC_012982.1"/>
</dbReference>
<gene>
    <name evidence="4" type="ordered locus">Hbal_2830</name>
</gene>
<dbReference type="CDD" id="cd02136">
    <property type="entry name" value="PnbA_NfnB-like"/>
    <property type="match status" value="1"/>
</dbReference>
<dbReference type="AlphaFoldDB" id="C6XQX2"/>
<accession>C6XQX2</accession>
<dbReference type="PANTHER" id="PTHR43673">
    <property type="entry name" value="NAD(P)H NITROREDUCTASE YDGI-RELATED"/>
    <property type="match status" value="1"/>
</dbReference>
<dbReference type="GO" id="GO:0016491">
    <property type="term" value="F:oxidoreductase activity"/>
    <property type="evidence" value="ECO:0007669"/>
    <property type="project" value="UniProtKB-KW"/>
</dbReference>
<dbReference type="Pfam" id="PF00881">
    <property type="entry name" value="Nitroreductase"/>
    <property type="match status" value="1"/>
</dbReference>
<dbReference type="HOGENOM" id="CLU_070764_9_0_5"/>
<dbReference type="InterPro" id="IPR000415">
    <property type="entry name" value="Nitroreductase-like"/>
</dbReference>
<comment type="similarity">
    <text evidence="1">Belongs to the nitroreductase family.</text>
</comment>
<dbReference type="PANTHER" id="PTHR43673:SF10">
    <property type="entry name" value="NADH DEHYDROGENASE_NAD(P)H NITROREDUCTASE XCC3605-RELATED"/>
    <property type="match status" value="1"/>
</dbReference>
<protein>
    <submittedName>
        <fullName evidence="4">Nitroreductase</fullName>
    </submittedName>
</protein>
<reference evidence="5" key="1">
    <citation type="journal article" date="2011" name="J. Bacteriol.">
        <title>Genome sequences of eight morphologically diverse alphaproteobacteria.</title>
        <authorList>
            <consortium name="US DOE Joint Genome Institute"/>
            <person name="Brown P.J."/>
            <person name="Kysela D.T."/>
            <person name="Buechlein A."/>
            <person name="Hemmerich C."/>
            <person name="Brun Y.V."/>
        </authorList>
    </citation>
    <scope>NUCLEOTIDE SEQUENCE [LARGE SCALE GENOMIC DNA]</scope>
    <source>
        <strain evidence="5">ATCC 49814 / DSM 5838 / IFAM 1418</strain>
    </source>
</reference>
<dbReference type="STRING" id="582402.Hbal_2830"/>
<evidence type="ECO:0000259" key="3">
    <source>
        <dbReference type="Pfam" id="PF00881"/>
    </source>
</evidence>
<dbReference type="eggNOG" id="COG0778">
    <property type="taxonomic scope" value="Bacteria"/>
</dbReference>
<dbReference type="KEGG" id="hba:Hbal_2830"/>
<dbReference type="SUPFAM" id="SSF55469">
    <property type="entry name" value="FMN-dependent nitroreductase-like"/>
    <property type="match status" value="1"/>
</dbReference>
<evidence type="ECO:0000313" key="5">
    <source>
        <dbReference type="Proteomes" id="UP000002745"/>
    </source>
</evidence>
<feature type="domain" description="Nitroreductase" evidence="3">
    <location>
        <begin position="7"/>
        <end position="197"/>
    </location>
</feature>
<proteinExistence type="inferred from homology"/>
<dbReference type="Gene3D" id="3.40.109.10">
    <property type="entry name" value="NADH Oxidase"/>
    <property type="match status" value="1"/>
</dbReference>
<keyword evidence="5" id="KW-1185">Reference proteome</keyword>
<evidence type="ECO:0000313" key="4">
    <source>
        <dbReference type="EMBL" id="ACT60503.1"/>
    </source>
</evidence>
<keyword evidence="2" id="KW-0560">Oxidoreductase</keyword>
<evidence type="ECO:0000256" key="1">
    <source>
        <dbReference type="ARBA" id="ARBA00007118"/>
    </source>
</evidence>
<dbReference type="Proteomes" id="UP000002745">
    <property type="component" value="Chromosome"/>
</dbReference>
<dbReference type="EMBL" id="CP001678">
    <property type="protein sequence ID" value="ACT60503.1"/>
    <property type="molecule type" value="Genomic_DNA"/>
</dbReference>
<evidence type="ECO:0000256" key="2">
    <source>
        <dbReference type="ARBA" id="ARBA00023002"/>
    </source>
</evidence>
<organism evidence="4 5">
    <name type="scientific">Hirschia baltica (strain ATCC 49814 / DSM 5838 / IFAM 1418)</name>
    <dbReference type="NCBI Taxonomy" id="582402"/>
    <lineage>
        <taxon>Bacteria</taxon>
        <taxon>Pseudomonadati</taxon>
        <taxon>Pseudomonadota</taxon>
        <taxon>Alphaproteobacteria</taxon>
        <taxon>Hyphomonadales</taxon>
        <taxon>Hyphomonadaceae</taxon>
        <taxon>Hirschia</taxon>
    </lineage>
</organism>
<dbReference type="OrthoDB" id="9802510at2"/>